<dbReference type="EMBL" id="JBHSWB010000001">
    <property type="protein sequence ID" value="MFC6659005.1"/>
    <property type="molecule type" value="Genomic_DNA"/>
</dbReference>
<reference evidence="2" key="1">
    <citation type="journal article" date="2019" name="Int. J. Syst. Evol. Microbiol.">
        <title>The Global Catalogue of Microorganisms (GCM) 10K type strain sequencing project: providing services to taxonomists for standard genome sequencing and annotation.</title>
        <authorList>
            <consortium name="The Broad Institute Genomics Platform"/>
            <consortium name="The Broad Institute Genome Sequencing Center for Infectious Disease"/>
            <person name="Wu L."/>
            <person name="Ma J."/>
        </authorList>
    </citation>
    <scope>NUCLEOTIDE SEQUENCE [LARGE SCALE GENOMIC DNA]</scope>
    <source>
        <strain evidence="2">CCUG 63830</strain>
    </source>
</reference>
<name>A0ABW1ZFZ7_9DEIO</name>
<comment type="caution">
    <text evidence="1">The sequence shown here is derived from an EMBL/GenBank/DDBJ whole genome shotgun (WGS) entry which is preliminary data.</text>
</comment>
<dbReference type="RefSeq" id="WP_380058314.1">
    <property type="nucleotide sequence ID" value="NZ_JBHSWB010000001.1"/>
</dbReference>
<gene>
    <name evidence="1" type="ORF">ACFP90_00505</name>
</gene>
<protein>
    <submittedName>
        <fullName evidence="1">Uncharacterized protein</fullName>
    </submittedName>
</protein>
<keyword evidence="2" id="KW-1185">Reference proteome</keyword>
<accession>A0ABW1ZFZ7</accession>
<evidence type="ECO:0000313" key="2">
    <source>
        <dbReference type="Proteomes" id="UP001596317"/>
    </source>
</evidence>
<dbReference type="Proteomes" id="UP001596317">
    <property type="component" value="Unassembled WGS sequence"/>
</dbReference>
<sequence>MYDDGERFGGFDDPTFPAAAPAVPAGAAASAEATCRAAGVTDPSCWTAA</sequence>
<organism evidence="1 2">
    <name type="scientific">Deinococcus multiflagellatus</name>
    <dbReference type="NCBI Taxonomy" id="1656887"/>
    <lineage>
        <taxon>Bacteria</taxon>
        <taxon>Thermotogati</taxon>
        <taxon>Deinococcota</taxon>
        <taxon>Deinococci</taxon>
        <taxon>Deinococcales</taxon>
        <taxon>Deinococcaceae</taxon>
        <taxon>Deinococcus</taxon>
    </lineage>
</organism>
<evidence type="ECO:0000313" key="1">
    <source>
        <dbReference type="EMBL" id="MFC6659005.1"/>
    </source>
</evidence>
<proteinExistence type="predicted"/>